<comment type="caution">
    <text evidence="3">The sequence shown here is derived from an EMBL/GenBank/DDBJ whole genome shotgun (WGS) entry which is preliminary data.</text>
</comment>
<protein>
    <submittedName>
        <fullName evidence="3">Uncharacterized protein</fullName>
    </submittedName>
</protein>
<dbReference type="OrthoDB" id="2094832at2759"/>
<dbReference type="GO" id="GO:0016740">
    <property type="term" value="F:transferase activity"/>
    <property type="evidence" value="ECO:0007669"/>
    <property type="project" value="UniProtKB-KW"/>
</dbReference>
<dbReference type="PANTHER" id="PTHR35897">
    <property type="entry name" value="METHYLTRANSFERASE AUSD"/>
    <property type="match status" value="1"/>
</dbReference>
<dbReference type="AlphaFoldDB" id="A0A9P1H4D3"/>
<dbReference type="InterPro" id="IPR051654">
    <property type="entry name" value="Meroterpenoid_MTases"/>
</dbReference>
<evidence type="ECO:0000256" key="2">
    <source>
        <dbReference type="ARBA" id="ARBA00022691"/>
    </source>
</evidence>
<proteinExistence type="predicted"/>
<keyword evidence="4" id="KW-1185">Reference proteome</keyword>
<sequence>MDLMEMWKLIYQEELPPDIGPVKDILEEYSGIDSTEVEAHLHTIIGFELFRDRHRTPAGFVVGNMMDDVDEGLEKIDGRISIVHASNFWHLFNWTQQLAMAVRLVRFFKMGEKRAMIYGRHVGTHKAGSQLKARHPSSMTKNISTVMGRRRRSHGHKVESRNGILGERLAQIPGFNGETMAARYGVYQIN</sequence>
<dbReference type="EMBL" id="CALLCH030000012">
    <property type="protein sequence ID" value="CAI4215730.1"/>
    <property type="molecule type" value="Genomic_DNA"/>
</dbReference>
<dbReference type="Proteomes" id="UP000838763">
    <property type="component" value="Unassembled WGS sequence"/>
</dbReference>
<dbReference type="PANTHER" id="PTHR35897:SF1">
    <property type="entry name" value="METHYLTRANSFERASE AUSD"/>
    <property type="match status" value="1"/>
</dbReference>
<accession>A0A9P1H4D3</accession>
<reference evidence="3" key="1">
    <citation type="submission" date="2022-11" db="EMBL/GenBank/DDBJ databases">
        <authorList>
            <person name="Scott C."/>
            <person name="Bruce N."/>
        </authorList>
    </citation>
    <scope>NUCLEOTIDE SEQUENCE</scope>
</reference>
<name>A0A9P1H4D3_9PEZI</name>
<keyword evidence="1" id="KW-0808">Transferase</keyword>
<evidence type="ECO:0000313" key="4">
    <source>
        <dbReference type="Proteomes" id="UP000838763"/>
    </source>
</evidence>
<organism evidence="3 4">
    <name type="scientific">Parascedosporium putredinis</name>
    <dbReference type="NCBI Taxonomy" id="1442378"/>
    <lineage>
        <taxon>Eukaryota</taxon>
        <taxon>Fungi</taxon>
        <taxon>Dikarya</taxon>
        <taxon>Ascomycota</taxon>
        <taxon>Pezizomycotina</taxon>
        <taxon>Sordariomycetes</taxon>
        <taxon>Hypocreomycetidae</taxon>
        <taxon>Microascales</taxon>
        <taxon>Microascaceae</taxon>
        <taxon>Parascedosporium</taxon>
    </lineage>
</organism>
<keyword evidence="2" id="KW-0949">S-adenosyl-L-methionine</keyword>
<evidence type="ECO:0000256" key="1">
    <source>
        <dbReference type="ARBA" id="ARBA00022679"/>
    </source>
</evidence>
<evidence type="ECO:0000313" key="3">
    <source>
        <dbReference type="EMBL" id="CAI4215730.1"/>
    </source>
</evidence>
<gene>
    <name evidence="3" type="ORF">PPNO1_LOCUS5437</name>
</gene>